<dbReference type="Proteomes" id="UP000324897">
    <property type="component" value="Unassembled WGS sequence"/>
</dbReference>
<organism evidence="4 5">
    <name type="scientific">Eragrostis curvula</name>
    <name type="common">weeping love grass</name>
    <dbReference type="NCBI Taxonomy" id="38414"/>
    <lineage>
        <taxon>Eukaryota</taxon>
        <taxon>Viridiplantae</taxon>
        <taxon>Streptophyta</taxon>
        <taxon>Embryophyta</taxon>
        <taxon>Tracheophyta</taxon>
        <taxon>Spermatophyta</taxon>
        <taxon>Magnoliopsida</taxon>
        <taxon>Liliopsida</taxon>
        <taxon>Poales</taxon>
        <taxon>Poaceae</taxon>
        <taxon>PACMAD clade</taxon>
        <taxon>Chloridoideae</taxon>
        <taxon>Eragrostideae</taxon>
        <taxon>Eragrostidinae</taxon>
        <taxon>Eragrostis</taxon>
    </lineage>
</organism>
<dbReference type="GO" id="GO:0009506">
    <property type="term" value="C:plasmodesma"/>
    <property type="evidence" value="ECO:0007669"/>
    <property type="project" value="TreeGrafter"/>
</dbReference>
<dbReference type="GO" id="GO:0098542">
    <property type="term" value="P:defense response to other organism"/>
    <property type="evidence" value="ECO:0007669"/>
    <property type="project" value="InterPro"/>
</dbReference>
<accession>A0A5J9T6S8</accession>
<feature type="non-terminal residue" evidence="4">
    <location>
        <position position="1"/>
    </location>
</feature>
<dbReference type="InterPro" id="IPR044839">
    <property type="entry name" value="NDR1-like"/>
</dbReference>
<evidence type="ECO:0000256" key="1">
    <source>
        <dbReference type="ARBA" id="ARBA00004370"/>
    </source>
</evidence>
<dbReference type="PANTHER" id="PTHR31415">
    <property type="entry name" value="OS05G0367900 PROTEIN"/>
    <property type="match status" value="1"/>
</dbReference>
<keyword evidence="3" id="KW-1133">Transmembrane helix</keyword>
<keyword evidence="5" id="KW-1185">Reference proteome</keyword>
<protein>
    <recommendedName>
        <fullName evidence="6">Late embryogenesis abundant protein LEA-2 subgroup domain-containing protein</fullName>
    </recommendedName>
</protein>
<dbReference type="OrthoDB" id="662039at2759"/>
<evidence type="ECO:0000256" key="3">
    <source>
        <dbReference type="SAM" id="Phobius"/>
    </source>
</evidence>
<reference evidence="4 5" key="1">
    <citation type="journal article" date="2019" name="Sci. Rep.">
        <title>A high-quality genome of Eragrostis curvula grass provides insights into Poaceae evolution and supports new strategies to enhance forage quality.</title>
        <authorList>
            <person name="Carballo J."/>
            <person name="Santos B.A.C.M."/>
            <person name="Zappacosta D."/>
            <person name="Garbus I."/>
            <person name="Selva J.P."/>
            <person name="Gallo C.A."/>
            <person name="Diaz A."/>
            <person name="Albertini E."/>
            <person name="Caccamo M."/>
            <person name="Echenique V."/>
        </authorList>
    </citation>
    <scope>NUCLEOTIDE SEQUENCE [LARGE SCALE GENOMIC DNA]</scope>
    <source>
        <strain evidence="5">cv. Victoria</strain>
        <tissue evidence="4">Leaf</tissue>
    </source>
</reference>
<evidence type="ECO:0008006" key="6">
    <source>
        <dbReference type="Google" id="ProtNLM"/>
    </source>
</evidence>
<evidence type="ECO:0000313" key="4">
    <source>
        <dbReference type="EMBL" id="TVU06937.1"/>
    </source>
</evidence>
<dbReference type="AlphaFoldDB" id="A0A5J9T6S8"/>
<comment type="subcellular location">
    <subcellularLocation>
        <location evidence="1">Membrane</location>
    </subcellularLocation>
</comment>
<keyword evidence="2 3" id="KW-0472">Membrane</keyword>
<comment type="caution">
    <text evidence="4">The sequence shown here is derived from an EMBL/GenBank/DDBJ whole genome shotgun (WGS) entry which is preliminary data.</text>
</comment>
<feature type="transmembrane region" description="Helical" evidence="3">
    <location>
        <begin position="12"/>
        <end position="37"/>
    </location>
</feature>
<gene>
    <name evidence="4" type="ORF">EJB05_46974</name>
</gene>
<dbReference type="Gramene" id="TVU06937">
    <property type="protein sequence ID" value="TVU06937"/>
    <property type="gene ID" value="EJB05_46974"/>
</dbReference>
<sequence>MPRREEYDGPCCVPCCVCLANLVIALVVFPVVFYGVLHQVRVTVTDASLSRFALAGANGTALLAYDLSLTVSVENPNEAMRAVNTAPLEADIRFAGRRFDGARLAAKGGAIPEEKSTRFHLAAAGEVDAAQALGSDGVAELVRETVAGTIQSLDLKLSGEVMYRPVHVGRFKLSVTCPLRLQTATPQAGTNVKVLDEVIKCP</sequence>
<keyword evidence="3" id="KW-0812">Transmembrane</keyword>
<dbReference type="PANTHER" id="PTHR31415:SF67">
    <property type="entry name" value="OS04G0114300 PROTEIN"/>
    <property type="match status" value="1"/>
</dbReference>
<evidence type="ECO:0000313" key="5">
    <source>
        <dbReference type="Proteomes" id="UP000324897"/>
    </source>
</evidence>
<evidence type="ECO:0000256" key="2">
    <source>
        <dbReference type="ARBA" id="ARBA00023136"/>
    </source>
</evidence>
<name>A0A5J9T6S8_9POAL</name>
<proteinExistence type="predicted"/>
<dbReference type="EMBL" id="RWGY01000045">
    <property type="protein sequence ID" value="TVU06937.1"/>
    <property type="molecule type" value="Genomic_DNA"/>
</dbReference>
<dbReference type="GO" id="GO:0005886">
    <property type="term" value="C:plasma membrane"/>
    <property type="evidence" value="ECO:0007669"/>
    <property type="project" value="TreeGrafter"/>
</dbReference>